<evidence type="ECO:0000313" key="2">
    <source>
        <dbReference type="Proteomes" id="UP000252008"/>
    </source>
</evidence>
<sequence>MRDSTENKPRILYLTKVLPYPPAVSGDSVYSRGIIESWSTLAELTVLCAESGADRQLATSGVKWRIAGNVRDGRARSVLSKFPLIAWKGATSEFRTELDVLLASGNWDAIVLDNIGMAHALPRVQKYRKLHPKVKLVYISHEWEYSTRASKYRAYDISLAVRLVAQLDLRKVKRWEKALIVKSDIVTVITEADLAPFRMIDPARKYLLISPGYSETIVESRRITGETPKRILLLGGRRNEQKQQVLLDWLSSAYKPLTEAGIEITVAGDISIELRDYVVGKYPQVNVMGYVEDLVKLVEGARAGVIADTIGGGFKLRLLSHVFHRLPIIGLTDAIIGLPTPEGKGYLAVPTLSELSKLICEVIDDVDTLDELQNRAFHDCARAFSWQERADTLTKAIGGRDTTRLM</sequence>
<dbReference type="STRING" id="39692.BST38_10090"/>
<organism evidence="1 2">
    <name type="scientific">Mycolicibacterium parafortuitum</name>
    <name type="common">Mycobacterium parafortuitum</name>
    <dbReference type="NCBI Taxonomy" id="39692"/>
    <lineage>
        <taxon>Bacteria</taxon>
        <taxon>Bacillati</taxon>
        <taxon>Actinomycetota</taxon>
        <taxon>Actinomycetes</taxon>
        <taxon>Mycobacteriales</taxon>
        <taxon>Mycobacteriaceae</taxon>
        <taxon>Mycolicibacterium</taxon>
    </lineage>
</organism>
<protein>
    <recommendedName>
        <fullName evidence="3">Glycosyltransferase subfamily 4-like N-terminal domain-containing protein</fullName>
    </recommendedName>
</protein>
<name>A0A375YHP3_MYCPF</name>
<dbReference type="SUPFAM" id="SSF53756">
    <property type="entry name" value="UDP-Glycosyltransferase/glycogen phosphorylase"/>
    <property type="match status" value="1"/>
</dbReference>
<dbReference type="EMBL" id="UEGS01000001">
    <property type="protein sequence ID" value="SRX80636.1"/>
    <property type="molecule type" value="Genomic_DNA"/>
</dbReference>
<dbReference type="AlphaFoldDB" id="A0A375YHP3"/>
<accession>A0A375YHP3</accession>
<dbReference type="Gene3D" id="3.40.50.2000">
    <property type="entry name" value="Glycogen Phosphorylase B"/>
    <property type="match status" value="2"/>
</dbReference>
<evidence type="ECO:0000313" key="1">
    <source>
        <dbReference type="EMBL" id="SRX80636.1"/>
    </source>
</evidence>
<proteinExistence type="predicted"/>
<keyword evidence="2" id="KW-1185">Reference proteome</keyword>
<gene>
    <name evidence="1" type="ORF">MPP7335_02380</name>
</gene>
<dbReference type="Proteomes" id="UP000252008">
    <property type="component" value="Unassembled WGS sequence"/>
</dbReference>
<evidence type="ECO:0008006" key="3">
    <source>
        <dbReference type="Google" id="ProtNLM"/>
    </source>
</evidence>
<reference evidence="1 2" key="1">
    <citation type="submission" date="2018-05" db="EMBL/GenBank/DDBJ databases">
        <authorList>
            <consortium name="IHU Genomes"/>
        </authorList>
    </citation>
    <scope>NUCLEOTIDE SEQUENCE [LARGE SCALE GENOMIC DNA]</scope>
    <source>
        <strain evidence="1 2">P7335</strain>
    </source>
</reference>